<evidence type="ECO:0000259" key="2">
    <source>
        <dbReference type="Pfam" id="PF04492"/>
    </source>
</evidence>
<dbReference type="GO" id="GO:0006260">
    <property type="term" value="P:DNA replication"/>
    <property type="evidence" value="ECO:0007669"/>
    <property type="project" value="InterPro"/>
</dbReference>
<dbReference type="InterPro" id="IPR036388">
    <property type="entry name" value="WH-like_DNA-bd_sf"/>
</dbReference>
<dbReference type="Gene3D" id="1.10.10.10">
    <property type="entry name" value="Winged helix-like DNA-binding domain superfamily/Winged helix DNA-binding domain"/>
    <property type="match status" value="1"/>
</dbReference>
<dbReference type="InterPro" id="IPR006497">
    <property type="entry name" value="Phage_lambda_VrpO_N"/>
</dbReference>
<name>A0A6M0RZC9_9CYAN</name>
<feature type="domain" description="Bacteriophage lambda Replication protein O N-terminal" evidence="2">
    <location>
        <begin position="8"/>
        <end position="79"/>
    </location>
</feature>
<dbReference type="Proteomes" id="UP000473574">
    <property type="component" value="Unassembled WGS sequence"/>
</dbReference>
<protein>
    <recommendedName>
        <fullName evidence="2">Bacteriophage lambda Replication protein O N-terminal domain-containing protein</fullName>
    </recommendedName>
</protein>
<dbReference type="AlphaFoldDB" id="A0A6M0RZC9"/>
<reference evidence="3 4" key="1">
    <citation type="journal article" date="2020" name="Microb. Ecol.">
        <title>Ecogenomics of the Marine Benthic Filamentous Cyanobacterium Adonisia.</title>
        <authorList>
            <person name="Walter J.M."/>
            <person name="Coutinho F.H."/>
            <person name="Leomil L."/>
            <person name="Hargreaves P.I."/>
            <person name="Campeao M.E."/>
            <person name="Vieira V.V."/>
            <person name="Silva B.S."/>
            <person name="Fistarol G.O."/>
            <person name="Salomon P.S."/>
            <person name="Sawabe T."/>
            <person name="Mino S."/>
            <person name="Hosokawa M."/>
            <person name="Miyashita H."/>
            <person name="Maruyama F."/>
            <person name="van Verk M.C."/>
            <person name="Dutilh B.E."/>
            <person name="Thompson C.C."/>
            <person name="Thompson F.L."/>
        </authorList>
    </citation>
    <scope>NUCLEOTIDE SEQUENCE [LARGE SCALE GENOMIC DNA]</scope>
    <source>
        <strain evidence="3 4">CCMR0082</strain>
    </source>
</reference>
<accession>A0A6M0RZC9</accession>
<dbReference type="EMBL" id="QZCE01000001">
    <property type="protein sequence ID" value="NEZ61516.1"/>
    <property type="molecule type" value="Genomic_DNA"/>
</dbReference>
<gene>
    <name evidence="3" type="ORF">D0962_01785</name>
</gene>
<feature type="compositionally biased region" description="Basic and acidic residues" evidence="1">
    <location>
        <begin position="136"/>
        <end position="149"/>
    </location>
</feature>
<comment type="caution">
    <text evidence="3">The sequence shown here is derived from an EMBL/GenBank/DDBJ whole genome shotgun (WGS) entry which is preliminary data.</text>
</comment>
<dbReference type="Pfam" id="PF04492">
    <property type="entry name" value="Phage_rep_O"/>
    <property type="match status" value="1"/>
</dbReference>
<evidence type="ECO:0000256" key="1">
    <source>
        <dbReference type="SAM" id="MobiDB-lite"/>
    </source>
</evidence>
<evidence type="ECO:0000313" key="3">
    <source>
        <dbReference type="EMBL" id="NEZ61516.1"/>
    </source>
</evidence>
<proteinExistence type="predicted"/>
<sequence length="394" mass="44598">MTIPSPNYTQVPNLILDNMQDLSKGEFKVVMAICRYTLGFHRKDHELSLHFIQSATGLSESTVTRSVQSLLQRNWINKTPCVNSQKQNSFKYQIKFEGLKLSTPKIGDPLKQGIPHDEGSGTPKIGDQVPLKQGIRNKDLNKEEKKEESPYPLTEESGGSVEPAALIGNQLDETEVDTPPQSPSPQKPVLRSERYMHPTAAMEARFNRDHSGGKTYHPDYSNMEQWGVQWIWDANKGDKLNGWSDEAIKAAIAQLKQTNQPALHGDACRWLAIRVSGQRWSELGLLRPQVPKPQQKNAVNSTSKGNITEEIEQGCMAELDLSLPLHQSFQEFLDLAHSANVTVSYKDISRWAIHFWVGDRMRASRQTFCQQSKRDDLRRLERDIAETRSRRASA</sequence>
<organism evidence="3 4">
    <name type="scientific">Adonisia turfae CCMR0082</name>
    <dbReference type="NCBI Taxonomy" id="2304604"/>
    <lineage>
        <taxon>Bacteria</taxon>
        <taxon>Bacillati</taxon>
        <taxon>Cyanobacteriota</taxon>
        <taxon>Adonisia</taxon>
        <taxon>Adonisia turfae</taxon>
    </lineage>
</organism>
<dbReference type="RefSeq" id="WP_163659351.1">
    <property type="nucleotide sequence ID" value="NZ_QZCE01000001.1"/>
</dbReference>
<evidence type="ECO:0000313" key="4">
    <source>
        <dbReference type="Proteomes" id="UP000473574"/>
    </source>
</evidence>
<feature type="region of interest" description="Disordered" evidence="1">
    <location>
        <begin position="105"/>
        <end position="162"/>
    </location>
</feature>